<feature type="domain" description="RlpA-like protein double-psi beta-barrel" evidence="3">
    <location>
        <begin position="42"/>
        <end position="122"/>
    </location>
</feature>
<feature type="chain" id="PRO_5013272969" description="RlpA-like protein double-psi beta-barrel domain-containing protein" evidence="2">
    <location>
        <begin position="22"/>
        <end position="131"/>
    </location>
</feature>
<dbReference type="Proteomes" id="UP000191004">
    <property type="component" value="Unassembled WGS sequence"/>
</dbReference>
<evidence type="ECO:0000313" key="4">
    <source>
        <dbReference type="EMBL" id="OPB46317.1"/>
    </source>
</evidence>
<evidence type="ECO:0000256" key="2">
    <source>
        <dbReference type="SAM" id="SignalP"/>
    </source>
</evidence>
<dbReference type="CDD" id="cd22191">
    <property type="entry name" value="DPBB_RlpA_EXP_N-like"/>
    <property type="match status" value="1"/>
</dbReference>
<name>A0A1T3CZ61_9HYPO</name>
<feature type="signal peptide" evidence="2">
    <location>
        <begin position="1"/>
        <end position="21"/>
    </location>
</feature>
<keyword evidence="5" id="KW-1185">Reference proteome</keyword>
<proteinExistence type="predicted"/>
<evidence type="ECO:0000256" key="1">
    <source>
        <dbReference type="ARBA" id="ARBA00022729"/>
    </source>
</evidence>
<dbReference type="InterPro" id="IPR009009">
    <property type="entry name" value="RlpA-like_DPBB"/>
</dbReference>
<dbReference type="InterPro" id="IPR051477">
    <property type="entry name" value="Expansin_CellWall"/>
</dbReference>
<comment type="caution">
    <text evidence="4">The sequence shown here is derived from an EMBL/GenBank/DDBJ whole genome shotgun (WGS) entry which is preliminary data.</text>
</comment>
<dbReference type="PANTHER" id="PTHR31836">
    <property type="match status" value="1"/>
</dbReference>
<dbReference type="EMBL" id="LVVK01000003">
    <property type="protein sequence ID" value="OPB46317.1"/>
    <property type="molecule type" value="Genomic_DNA"/>
</dbReference>
<dbReference type="PANTHER" id="PTHR31836:SF28">
    <property type="entry name" value="SRCR DOMAIN-CONTAINING PROTEIN-RELATED"/>
    <property type="match status" value="1"/>
</dbReference>
<dbReference type="Pfam" id="PF03330">
    <property type="entry name" value="DPBB_1"/>
    <property type="match status" value="1"/>
</dbReference>
<dbReference type="AlphaFoldDB" id="A0A1T3CZ61"/>
<dbReference type="OrthoDB" id="406505at2759"/>
<protein>
    <recommendedName>
        <fullName evidence="3">RlpA-like protein double-psi beta-barrel domain-containing protein</fullName>
    </recommendedName>
</protein>
<sequence length="131" mass="13389">MVSLTAILIPLLPLLPLLTSALPTSTSSSSTALAPRQNFGDITFYNTGLGACGSVNNDQELVAAVSAALFDSQSVCGRSISVNFNGATVNVQVVDRCAGCAFGDIDLSPSAFSALTGSLDAGRVQGSWDFI</sequence>
<dbReference type="Gene3D" id="2.40.40.10">
    <property type="entry name" value="RlpA-like domain"/>
    <property type="match status" value="1"/>
</dbReference>
<evidence type="ECO:0000259" key="3">
    <source>
        <dbReference type="Pfam" id="PF03330"/>
    </source>
</evidence>
<reference evidence="4 5" key="1">
    <citation type="submission" date="2016-04" db="EMBL/GenBank/DDBJ databases">
        <title>Multiple horizontal gene transfer events from other fungi enriched the ability of the initially mycotrophic fungus Trichoderma (Ascomycota) to feed on dead plant biomass.</title>
        <authorList>
            <person name="Atanasova L."/>
            <person name="Chenthamara K."/>
            <person name="Zhang J."/>
            <person name="Grujic M."/>
            <person name="Henrissat B."/>
            <person name="Kuo A."/>
            <person name="Aertz A."/>
            <person name="Salamov A."/>
            <person name="Lipzen A."/>
            <person name="Labutti K."/>
            <person name="Barry K."/>
            <person name="Miao Y."/>
            <person name="Rahimi M.J."/>
            <person name="Shen Q."/>
            <person name="Grigoriev I.V."/>
            <person name="Kubicek C.P."/>
            <person name="Druzhinina I.S."/>
        </authorList>
    </citation>
    <scope>NUCLEOTIDE SEQUENCE [LARGE SCALE GENOMIC DNA]</scope>
    <source>
        <strain evidence="4 5">NJAU 4742</strain>
    </source>
</reference>
<dbReference type="SUPFAM" id="SSF50685">
    <property type="entry name" value="Barwin-like endoglucanases"/>
    <property type="match status" value="1"/>
</dbReference>
<keyword evidence="1 2" id="KW-0732">Signal</keyword>
<evidence type="ECO:0000313" key="5">
    <source>
        <dbReference type="Proteomes" id="UP000191004"/>
    </source>
</evidence>
<gene>
    <name evidence="4" type="ORF">A0O28_0064380</name>
</gene>
<accession>A0A1T3CZ61</accession>
<dbReference type="InterPro" id="IPR036908">
    <property type="entry name" value="RlpA-like_sf"/>
</dbReference>
<organism evidence="4 5">
    <name type="scientific">Trichoderma guizhouense</name>
    <dbReference type="NCBI Taxonomy" id="1491466"/>
    <lineage>
        <taxon>Eukaryota</taxon>
        <taxon>Fungi</taxon>
        <taxon>Dikarya</taxon>
        <taxon>Ascomycota</taxon>
        <taxon>Pezizomycotina</taxon>
        <taxon>Sordariomycetes</taxon>
        <taxon>Hypocreomycetidae</taxon>
        <taxon>Hypocreales</taxon>
        <taxon>Hypocreaceae</taxon>
        <taxon>Trichoderma</taxon>
    </lineage>
</organism>